<dbReference type="AlphaFoldDB" id="A0A7U2EX93"/>
<dbReference type="Proteomes" id="UP000663193">
    <property type="component" value="Chromosome 2"/>
</dbReference>
<evidence type="ECO:0000256" key="1">
    <source>
        <dbReference type="SAM" id="SignalP"/>
    </source>
</evidence>
<keyword evidence="3" id="KW-1185">Reference proteome</keyword>
<accession>A0A7U2EX93</accession>
<feature type="chain" id="PRO_5034662930" description="ShKT domain-containing protein" evidence="1">
    <location>
        <begin position="20"/>
        <end position="74"/>
    </location>
</feature>
<evidence type="ECO:0000313" key="2">
    <source>
        <dbReference type="EMBL" id="QRC92735.1"/>
    </source>
</evidence>
<dbReference type="KEGG" id="pno:SNOG_08211"/>
<protein>
    <recommendedName>
        <fullName evidence="4">ShKT domain-containing protein</fullName>
    </recommendedName>
</protein>
<organism evidence="2 3">
    <name type="scientific">Phaeosphaeria nodorum (strain SN15 / ATCC MYA-4574 / FGSC 10173)</name>
    <name type="common">Glume blotch fungus</name>
    <name type="synonym">Parastagonospora nodorum</name>
    <dbReference type="NCBI Taxonomy" id="321614"/>
    <lineage>
        <taxon>Eukaryota</taxon>
        <taxon>Fungi</taxon>
        <taxon>Dikarya</taxon>
        <taxon>Ascomycota</taxon>
        <taxon>Pezizomycotina</taxon>
        <taxon>Dothideomycetes</taxon>
        <taxon>Pleosporomycetidae</taxon>
        <taxon>Pleosporales</taxon>
        <taxon>Pleosporineae</taxon>
        <taxon>Phaeosphaeriaceae</taxon>
        <taxon>Parastagonospora</taxon>
    </lineage>
</organism>
<gene>
    <name evidence="2" type="ORF">JI435_082110</name>
</gene>
<dbReference type="VEuPathDB" id="FungiDB:JI435_082110"/>
<sequence>MKISQLLVGLAMLASPIFAAPTEAVSKDLSSPQCVSWMVRCRISRGILEDCVNNKWHDKIKCIKGCYADETRCN</sequence>
<evidence type="ECO:0008006" key="4">
    <source>
        <dbReference type="Google" id="ProtNLM"/>
    </source>
</evidence>
<keyword evidence="1" id="KW-0732">Signal</keyword>
<proteinExistence type="predicted"/>
<evidence type="ECO:0000313" key="3">
    <source>
        <dbReference type="Proteomes" id="UP000663193"/>
    </source>
</evidence>
<dbReference type="EMBL" id="CP069024">
    <property type="protein sequence ID" value="QRC92735.1"/>
    <property type="molecule type" value="Genomic_DNA"/>
</dbReference>
<feature type="signal peptide" evidence="1">
    <location>
        <begin position="1"/>
        <end position="19"/>
    </location>
</feature>
<name>A0A7U2EX93_PHANO</name>
<dbReference type="RefSeq" id="XP_001798533.1">
    <property type="nucleotide sequence ID" value="XM_001798481.1"/>
</dbReference>
<reference evidence="3" key="1">
    <citation type="journal article" date="2021" name="BMC Genomics">
        <title>Chromosome-level genome assembly and manually-curated proteome of model necrotroph Parastagonospora nodorum Sn15 reveals a genome-wide trove of candidate effector homologs, and redundancy of virulence-related functions within an accessory chromosome.</title>
        <authorList>
            <person name="Bertazzoni S."/>
            <person name="Jones D.A.B."/>
            <person name="Phan H.T."/>
            <person name="Tan K.-C."/>
            <person name="Hane J.K."/>
        </authorList>
    </citation>
    <scope>NUCLEOTIDE SEQUENCE [LARGE SCALE GENOMIC DNA]</scope>
    <source>
        <strain evidence="3">SN15 / ATCC MYA-4574 / FGSC 10173)</strain>
    </source>
</reference>